<proteinExistence type="predicted"/>
<organism evidence="1 2">
    <name type="scientific">Bacteroides fragilis str. 3988T(B)14</name>
    <dbReference type="NCBI Taxonomy" id="1339315"/>
    <lineage>
        <taxon>Bacteria</taxon>
        <taxon>Pseudomonadati</taxon>
        <taxon>Bacteroidota</taxon>
        <taxon>Bacteroidia</taxon>
        <taxon>Bacteroidales</taxon>
        <taxon>Bacteroidaceae</taxon>
        <taxon>Bacteroides</taxon>
    </lineage>
</organism>
<evidence type="ECO:0000313" key="2">
    <source>
        <dbReference type="Proteomes" id="UP000020529"/>
    </source>
</evidence>
<dbReference type="InterPro" id="IPR011467">
    <property type="entry name" value="DUF1573"/>
</dbReference>
<dbReference type="Proteomes" id="UP000020529">
    <property type="component" value="Unassembled WGS sequence"/>
</dbReference>
<dbReference type="PANTHER" id="PTHR37833">
    <property type="entry name" value="LIPOPROTEIN-RELATED"/>
    <property type="match status" value="1"/>
</dbReference>
<name>A0A015SVF8_BACFG</name>
<dbReference type="PANTHER" id="PTHR37833:SF1">
    <property type="entry name" value="SIGNAL PEPTIDE PROTEIN"/>
    <property type="match status" value="1"/>
</dbReference>
<dbReference type="AlphaFoldDB" id="A0A015SVF8"/>
<dbReference type="Gene3D" id="2.60.40.10">
    <property type="entry name" value="Immunoglobulins"/>
    <property type="match status" value="1"/>
</dbReference>
<dbReference type="Gene3D" id="3.40.30.10">
    <property type="entry name" value="Glutaredoxin"/>
    <property type="match status" value="1"/>
</dbReference>
<accession>A0A015SVF8</accession>
<dbReference type="PATRIC" id="fig|1339315.3.peg.826"/>
<evidence type="ECO:0008006" key="3">
    <source>
        <dbReference type="Google" id="ProtNLM"/>
    </source>
</evidence>
<protein>
    <recommendedName>
        <fullName evidence="3">DUF1573 domain-containing protein</fullName>
    </recommendedName>
</protein>
<dbReference type="RefSeq" id="WP_022348452.1">
    <property type="nucleotide sequence ID" value="NZ_JGCY01000218.1"/>
</dbReference>
<gene>
    <name evidence="1" type="ORF">M124_0009</name>
</gene>
<evidence type="ECO:0000313" key="1">
    <source>
        <dbReference type="EMBL" id="EXY76134.1"/>
    </source>
</evidence>
<reference evidence="1 2" key="1">
    <citation type="submission" date="2014-02" db="EMBL/GenBank/DDBJ databases">
        <authorList>
            <person name="Sears C."/>
            <person name="Carroll K."/>
            <person name="Sack B.R."/>
            <person name="Qadri F."/>
            <person name="Myers L.L."/>
            <person name="Chung G.-T."/>
            <person name="Escheverria P."/>
            <person name="Fraser C.M."/>
            <person name="Sadzewicz L."/>
            <person name="Shefchek K.A."/>
            <person name="Tallon L."/>
            <person name="Das S.P."/>
            <person name="Daugherty S."/>
            <person name="Mongodin E.F."/>
        </authorList>
    </citation>
    <scope>NUCLEOTIDE SEQUENCE [LARGE SCALE GENOMIC DNA]</scope>
    <source>
        <strain evidence="2">3988T(B)14</strain>
    </source>
</reference>
<dbReference type="EMBL" id="JGCY01000218">
    <property type="protein sequence ID" value="EXY76134.1"/>
    <property type="molecule type" value="Genomic_DNA"/>
</dbReference>
<sequence length="289" mass="33080">MNDKVYILILSCALFISCGNRSLPSKNQQELSRIVNELIGKHIVFPEAMYDDRAIDSLLKMDYKLVVYTDSVGCTECHLSLGEWSVKIREMKVINKNLSFIFVVNNSSELVIRSLLNKNRFDYPVFIDHNNSFYKLNSLKKDHRFQVFLLDRENNILLIGDPIRNDAIWELYKKTLNDEKSVPFKRYSNREIVVSATTINLGEFSSEQSQSCIFTLYNTGENMLVIDDVVTSCGCTSVEYSKEPISPGKSLDIIVTYKADHPEHFNKTITVYCNSSVSPLRLKIMGNAK</sequence>
<comment type="caution">
    <text evidence="1">The sequence shown here is derived from an EMBL/GenBank/DDBJ whole genome shotgun (WGS) entry which is preliminary data.</text>
</comment>
<dbReference type="PROSITE" id="PS51257">
    <property type="entry name" value="PROKAR_LIPOPROTEIN"/>
    <property type="match status" value="1"/>
</dbReference>
<dbReference type="InterPro" id="IPR013783">
    <property type="entry name" value="Ig-like_fold"/>
</dbReference>
<dbReference type="Pfam" id="PF07610">
    <property type="entry name" value="DUF1573"/>
    <property type="match status" value="1"/>
</dbReference>